<proteinExistence type="predicted"/>
<evidence type="ECO:0000256" key="6">
    <source>
        <dbReference type="ARBA" id="ARBA00022843"/>
    </source>
</evidence>
<keyword evidence="6" id="KW-0832">Ubl conjugation</keyword>
<feature type="compositionally biased region" description="Basic and acidic residues" evidence="12">
    <location>
        <begin position="27"/>
        <end position="44"/>
    </location>
</feature>
<dbReference type="Gene3D" id="2.60.200.20">
    <property type="match status" value="1"/>
</dbReference>
<keyword evidence="2" id="KW-1017">Isopeptide bond</keyword>
<evidence type="ECO:0000256" key="12">
    <source>
        <dbReference type="SAM" id="MobiDB-lite"/>
    </source>
</evidence>
<keyword evidence="10" id="KW-0539">Nucleus</keyword>
<evidence type="ECO:0000256" key="2">
    <source>
        <dbReference type="ARBA" id="ARBA00022499"/>
    </source>
</evidence>
<evidence type="ECO:0000256" key="5">
    <source>
        <dbReference type="ARBA" id="ARBA00022728"/>
    </source>
</evidence>
<evidence type="ECO:0000256" key="3">
    <source>
        <dbReference type="ARBA" id="ARBA00022553"/>
    </source>
</evidence>
<evidence type="ECO:0000256" key="11">
    <source>
        <dbReference type="ARBA" id="ARBA00055964"/>
    </source>
</evidence>
<feature type="compositionally biased region" description="Basic residues" evidence="12">
    <location>
        <begin position="17"/>
        <end position="26"/>
    </location>
</feature>
<dbReference type="PROSITE" id="PS50006">
    <property type="entry name" value="FHA_DOMAIN"/>
    <property type="match status" value="1"/>
</dbReference>
<evidence type="ECO:0000256" key="10">
    <source>
        <dbReference type="ARBA" id="ARBA00023242"/>
    </source>
</evidence>
<comment type="caution">
    <text evidence="14">The sequence shown here is derived from an EMBL/GenBank/DDBJ whole genome shotgun (WGS) entry which is preliminary data.</text>
</comment>
<reference evidence="14 15" key="1">
    <citation type="submission" date="2024-08" db="EMBL/GenBank/DDBJ databases">
        <title>Gnathostoma spinigerum genome.</title>
        <authorList>
            <person name="Gonzalez-Bertolin B."/>
            <person name="Monzon S."/>
            <person name="Zaballos A."/>
            <person name="Jimenez P."/>
            <person name="Dekumyoy P."/>
            <person name="Varona S."/>
            <person name="Cuesta I."/>
            <person name="Sumanam S."/>
            <person name="Adisakwattana P."/>
            <person name="Gasser R.B."/>
            <person name="Hernandez-Gonzalez A."/>
            <person name="Young N.D."/>
            <person name="Perteguer M.J."/>
        </authorList>
    </citation>
    <scope>NUCLEOTIDE SEQUENCE [LARGE SCALE GENOMIC DNA]</scope>
    <source>
        <strain evidence="14">AL3</strain>
        <tissue evidence="14">Liver</tissue>
    </source>
</reference>
<keyword evidence="3" id="KW-0597">Phosphoprotein</keyword>
<evidence type="ECO:0000256" key="7">
    <source>
        <dbReference type="ARBA" id="ARBA00023054"/>
    </source>
</evidence>
<protein>
    <recommendedName>
        <fullName evidence="13">FHA domain-containing protein</fullName>
    </recommendedName>
</protein>
<feature type="compositionally biased region" description="Basic and acidic residues" evidence="12">
    <location>
        <begin position="157"/>
        <end position="179"/>
    </location>
</feature>
<dbReference type="Proteomes" id="UP001608902">
    <property type="component" value="Unassembled WGS sequence"/>
</dbReference>
<evidence type="ECO:0000256" key="4">
    <source>
        <dbReference type="ARBA" id="ARBA00022664"/>
    </source>
</evidence>
<dbReference type="GO" id="GO:0031047">
    <property type="term" value="P:regulatory ncRNA-mediated gene silencing"/>
    <property type="evidence" value="ECO:0007669"/>
    <property type="project" value="UniProtKB-KW"/>
</dbReference>
<keyword evidence="15" id="KW-1185">Reference proteome</keyword>
<keyword evidence="5" id="KW-0747">Spliceosome</keyword>
<dbReference type="SMART" id="SM00240">
    <property type="entry name" value="FHA"/>
    <property type="match status" value="1"/>
</dbReference>
<dbReference type="PANTHER" id="PTHR23308">
    <property type="entry name" value="NUCLEAR INHIBITOR OF PROTEIN PHOSPHATASE-1"/>
    <property type="match status" value="1"/>
</dbReference>
<dbReference type="CDD" id="cd22718">
    <property type="entry name" value="FHA_SNIP1"/>
    <property type="match status" value="1"/>
</dbReference>
<dbReference type="EMBL" id="JBGFUD010004580">
    <property type="protein sequence ID" value="MFH4979740.1"/>
    <property type="molecule type" value="Genomic_DNA"/>
</dbReference>
<evidence type="ECO:0000256" key="8">
    <source>
        <dbReference type="ARBA" id="ARBA00023158"/>
    </source>
</evidence>
<evidence type="ECO:0000256" key="9">
    <source>
        <dbReference type="ARBA" id="ARBA00023187"/>
    </source>
</evidence>
<feature type="compositionally biased region" description="Basic and acidic residues" evidence="12">
    <location>
        <begin position="55"/>
        <end position="66"/>
    </location>
</feature>
<feature type="compositionally biased region" description="Basic and acidic residues" evidence="12">
    <location>
        <begin position="74"/>
        <end position="96"/>
    </location>
</feature>
<dbReference type="GO" id="GO:0005681">
    <property type="term" value="C:spliceosomal complex"/>
    <property type="evidence" value="ECO:0007669"/>
    <property type="project" value="UniProtKB-KW"/>
</dbReference>
<name>A0ABD6EU18_9BILA</name>
<comment type="function">
    <text evidence="11">Required for pre-mRNA splicing as component of the spliceosome. As a component of the minor spliceosome, involved in the splicing of U12-type introns in pre-mRNAs. Down-regulates NF-kappa-B signaling by competing with RELA for CREBBP/EP300 binding. Involved in the microRNA (miRNA) biogenesis. May be involved in cyclin-D1/CCND1 mRNA stability through the SNARP complex which associates with both the 3'end of the CCND1 gene and its mRNA.</text>
</comment>
<dbReference type="GO" id="GO:0006397">
    <property type="term" value="P:mRNA processing"/>
    <property type="evidence" value="ECO:0007669"/>
    <property type="project" value="UniProtKB-KW"/>
</dbReference>
<feature type="region of interest" description="Disordered" evidence="12">
    <location>
        <begin position="1"/>
        <end position="187"/>
    </location>
</feature>
<sequence length="369" mass="42355">MVHMIGAVSEEMDNDHSKHRHSQKKHRYDEGDDRSSYENEENAKRTRHHKHHSRSKEEERNTFESRKSRRGHGRSRDDGAEEMKDASRKGSDDESSARSGVVDKRRRRDSFSRKGVEDKSSISFHSKHRNRSNSQDMGRLPEEGYGNMASSSGRSELQIKSERKENSESENLSHSELGRWGKRSSMTNKDTKALAEKEKPNFVPSGKLAEDTNTFRGVVIKYNEPNDARKPKLRWRLYPFKGDEALPILYIHRQSAYLIGRDRKIADLPVDHPSCSKQHAVLQYRSVPVDLPDGTTVRRIRPYIIDLGSANGTYLNGERLESQRFVELKEKDVIKFGFSSREFVLLNEKSDEGGAMDIEAKVKESPPSD</sequence>
<keyword evidence="7" id="KW-0175">Coiled coil</keyword>
<feature type="compositionally biased region" description="Basic and acidic residues" evidence="12">
    <location>
        <begin position="109"/>
        <end position="120"/>
    </location>
</feature>
<evidence type="ECO:0000313" key="14">
    <source>
        <dbReference type="EMBL" id="MFH4979740.1"/>
    </source>
</evidence>
<dbReference type="SUPFAM" id="SSF49879">
    <property type="entry name" value="SMAD/FHA domain"/>
    <property type="match status" value="1"/>
</dbReference>
<evidence type="ECO:0000313" key="15">
    <source>
        <dbReference type="Proteomes" id="UP001608902"/>
    </source>
</evidence>
<dbReference type="InterPro" id="IPR008984">
    <property type="entry name" value="SMAD_FHA_dom_sf"/>
</dbReference>
<feature type="compositionally biased region" description="Basic residues" evidence="12">
    <location>
        <begin position="45"/>
        <end position="54"/>
    </location>
</feature>
<dbReference type="GO" id="GO:0008380">
    <property type="term" value="P:RNA splicing"/>
    <property type="evidence" value="ECO:0007669"/>
    <property type="project" value="UniProtKB-KW"/>
</dbReference>
<keyword evidence="8" id="KW-0943">RNA-mediated gene silencing</keyword>
<accession>A0ABD6EU18</accession>
<evidence type="ECO:0000256" key="1">
    <source>
        <dbReference type="ARBA" id="ARBA00004123"/>
    </source>
</evidence>
<organism evidence="14 15">
    <name type="scientific">Gnathostoma spinigerum</name>
    <dbReference type="NCBI Taxonomy" id="75299"/>
    <lineage>
        <taxon>Eukaryota</taxon>
        <taxon>Metazoa</taxon>
        <taxon>Ecdysozoa</taxon>
        <taxon>Nematoda</taxon>
        <taxon>Chromadorea</taxon>
        <taxon>Rhabditida</taxon>
        <taxon>Spirurina</taxon>
        <taxon>Gnathostomatomorpha</taxon>
        <taxon>Gnathostomatoidea</taxon>
        <taxon>Gnathostomatidae</taxon>
        <taxon>Gnathostoma</taxon>
    </lineage>
</organism>
<evidence type="ECO:0000259" key="13">
    <source>
        <dbReference type="PROSITE" id="PS50006"/>
    </source>
</evidence>
<dbReference type="Pfam" id="PF00498">
    <property type="entry name" value="FHA"/>
    <property type="match status" value="1"/>
</dbReference>
<dbReference type="FunFam" id="2.60.200.20:FF:000008">
    <property type="entry name" value="smad nuclear-interacting protein 1"/>
    <property type="match status" value="1"/>
</dbReference>
<feature type="domain" description="FHA" evidence="13">
    <location>
        <begin position="257"/>
        <end position="320"/>
    </location>
</feature>
<comment type="subcellular location">
    <subcellularLocation>
        <location evidence="1">Nucleus</location>
    </subcellularLocation>
</comment>
<keyword evidence="4" id="KW-0507">mRNA processing</keyword>
<dbReference type="InterPro" id="IPR050923">
    <property type="entry name" value="Cell_Proc_Reg/RNA_Proc"/>
</dbReference>
<keyword evidence="9" id="KW-0508">mRNA splicing</keyword>
<dbReference type="InterPro" id="IPR000253">
    <property type="entry name" value="FHA_dom"/>
</dbReference>
<dbReference type="AlphaFoldDB" id="A0ABD6EU18"/>
<gene>
    <name evidence="14" type="ORF">AB6A40_006449</name>
</gene>